<keyword evidence="6 7" id="KW-0472">Membrane</keyword>
<evidence type="ECO:0000313" key="8">
    <source>
        <dbReference type="EMBL" id="OUP36500.1"/>
    </source>
</evidence>
<dbReference type="InterPro" id="IPR050833">
    <property type="entry name" value="Poly_Biosynth_Transport"/>
</dbReference>
<proteinExistence type="inferred from homology"/>
<feature type="transmembrane region" description="Helical" evidence="7">
    <location>
        <begin position="110"/>
        <end position="129"/>
    </location>
</feature>
<evidence type="ECO:0008006" key="10">
    <source>
        <dbReference type="Google" id="ProtNLM"/>
    </source>
</evidence>
<dbReference type="RefSeq" id="WP_087411910.1">
    <property type="nucleotide sequence ID" value="NZ_CALIXP010000081.1"/>
</dbReference>
<dbReference type="GO" id="GO:0005886">
    <property type="term" value="C:plasma membrane"/>
    <property type="evidence" value="ECO:0007669"/>
    <property type="project" value="UniProtKB-SubCell"/>
</dbReference>
<comment type="similarity">
    <text evidence="2">Belongs to the polysaccharide synthase family.</text>
</comment>
<evidence type="ECO:0000256" key="3">
    <source>
        <dbReference type="ARBA" id="ARBA00022475"/>
    </source>
</evidence>
<evidence type="ECO:0000256" key="4">
    <source>
        <dbReference type="ARBA" id="ARBA00022692"/>
    </source>
</evidence>
<evidence type="ECO:0000256" key="5">
    <source>
        <dbReference type="ARBA" id="ARBA00022989"/>
    </source>
</evidence>
<dbReference type="AlphaFoldDB" id="A0A1Y4JYS1"/>
<sequence length="483" mass="54602">MPESLKQKAISGMIWNAVERFGSSFFLFVSNLVLARLLSPDDFGCIGMLLVFISISDAIVDGGFGSALIQKKNPTATDYSTVFYWNLGLSFVLYATLFLTSPLIADFYEIPLLSDILKIQGIILVINALMQVQQNVLRKKLAFGRIAKINLSSVIFGTSVGILFAYWGAGVWSLVAKLLVTGIVQCLAYWRYNRWRPLWVFDWQSITGLLNFGSFMFFNSILNRLYYNVLSLIIGKCFSPMELGYYTQAGKLQDVPRNCISSAVINVTFPIFSGIQDDIARLKNAFSKCIRSIAFVYFPMAMILIIVARPLITVLFTSKWLPMIPYFQLLTVAGLLTTLFETHTNVIKSLGKSKGVFILEFVLRTIGLIIIVISIKFDMIGLLIGYTLSQFLFYIGASMYVGKLIHYDFRAQFGDLFLTLFIAVLPAIFVYLASSFFIVAPVWQVIIQAFAYIAMYVLFSKLFKIKEFDFYCSKLKTLIIKKM</sequence>
<dbReference type="EMBL" id="NFKE01000001">
    <property type="protein sequence ID" value="OUP36500.1"/>
    <property type="molecule type" value="Genomic_DNA"/>
</dbReference>
<evidence type="ECO:0000313" key="9">
    <source>
        <dbReference type="Proteomes" id="UP000196587"/>
    </source>
</evidence>
<accession>A0A1Y4JYS1</accession>
<reference evidence="9" key="1">
    <citation type="submission" date="2017-04" db="EMBL/GenBank/DDBJ databases">
        <title>Function of individual gut microbiota members based on whole genome sequencing of pure cultures obtained from chicken caecum.</title>
        <authorList>
            <person name="Medvecky M."/>
            <person name="Cejkova D."/>
            <person name="Polansky O."/>
            <person name="Karasova D."/>
            <person name="Kubasova T."/>
            <person name="Cizek A."/>
            <person name="Rychlik I."/>
        </authorList>
    </citation>
    <scope>NUCLEOTIDE SEQUENCE [LARGE SCALE GENOMIC DNA]</scope>
    <source>
        <strain evidence="9">An189</strain>
    </source>
</reference>
<feature type="transmembrane region" description="Helical" evidence="7">
    <location>
        <begin position="438"/>
        <end position="459"/>
    </location>
</feature>
<protein>
    <recommendedName>
        <fullName evidence="10">Lipopolysaccharide biosynthesis protein</fullName>
    </recommendedName>
</protein>
<name>A0A1Y4JYS1_9BACE</name>
<feature type="transmembrane region" description="Helical" evidence="7">
    <location>
        <begin position="324"/>
        <end position="343"/>
    </location>
</feature>
<keyword evidence="4 7" id="KW-0812">Transmembrane</keyword>
<feature type="transmembrane region" description="Helical" evidence="7">
    <location>
        <begin position="81"/>
        <end position="104"/>
    </location>
</feature>
<dbReference type="Proteomes" id="UP000196587">
    <property type="component" value="Unassembled WGS sequence"/>
</dbReference>
<keyword evidence="5 7" id="KW-1133">Transmembrane helix</keyword>
<feature type="transmembrane region" description="Helical" evidence="7">
    <location>
        <begin position="199"/>
        <end position="219"/>
    </location>
</feature>
<feature type="transmembrane region" description="Helical" evidence="7">
    <location>
        <begin position="379"/>
        <end position="401"/>
    </location>
</feature>
<feature type="transmembrane region" description="Helical" evidence="7">
    <location>
        <begin position="149"/>
        <end position="168"/>
    </location>
</feature>
<evidence type="ECO:0000256" key="6">
    <source>
        <dbReference type="ARBA" id="ARBA00023136"/>
    </source>
</evidence>
<feature type="transmembrane region" description="Helical" evidence="7">
    <location>
        <begin position="355"/>
        <end position="373"/>
    </location>
</feature>
<evidence type="ECO:0000256" key="7">
    <source>
        <dbReference type="SAM" id="Phobius"/>
    </source>
</evidence>
<evidence type="ECO:0000256" key="1">
    <source>
        <dbReference type="ARBA" id="ARBA00004651"/>
    </source>
</evidence>
<keyword evidence="3" id="KW-1003">Cell membrane</keyword>
<dbReference type="Pfam" id="PF13440">
    <property type="entry name" value="Polysacc_synt_3"/>
    <property type="match status" value="1"/>
</dbReference>
<comment type="subcellular location">
    <subcellularLocation>
        <location evidence="1">Cell membrane</location>
        <topology evidence="1">Multi-pass membrane protein</topology>
    </subcellularLocation>
</comment>
<feature type="transmembrane region" description="Helical" evidence="7">
    <location>
        <begin position="413"/>
        <end position="432"/>
    </location>
</feature>
<feature type="transmembrane region" description="Helical" evidence="7">
    <location>
        <begin position="293"/>
        <end position="312"/>
    </location>
</feature>
<organism evidence="8 9">
    <name type="scientific">Bacteroides clarus</name>
    <dbReference type="NCBI Taxonomy" id="626929"/>
    <lineage>
        <taxon>Bacteria</taxon>
        <taxon>Pseudomonadati</taxon>
        <taxon>Bacteroidota</taxon>
        <taxon>Bacteroidia</taxon>
        <taxon>Bacteroidales</taxon>
        <taxon>Bacteroidaceae</taxon>
        <taxon>Bacteroides</taxon>
    </lineage>
</organism>
<dbReference type="PANTHER" id="PTHR30250:SF10">
    <property type="entry name" value="LIPOPOLYSACCHARIDE BIOSYNTHESIS PROTEIN WZXC"/>
    <property type="match status" value="1"/>
</dbReference>
<feature type="transmembrane region" description="Helical" evidence="7">
    <location>
        <begin position="21"/>
        <end position="39"/>
    </location>
</feature>
<feature type="transmembrane region" description="Helical" evidence="7">
    <location>
        <begin position="45"/>
        <end position="69"/>
    </location>
</feature>
<dbReference type="PANTHER" id="PTHR30250">
    <property type="entry name" value="PST FAMILY PREDICTED COLANIC ACID TRANSPORTER"/>
    <property type="match status" value="1"/>
</dbReference>
<gene>
    <name evidence="8" type="ORF">B5F24_01005</name>
</gene>
<evidence type="ECO:0000256" key="2">
    <source>
        <dbReference type="ARBA" id="ARBA00007430"/>
    </source>
</evidence>
<comment type="caution">
    <text evidence="8">The sequence shown here is derived from an EMBL/GenBank/DDBJ whole genome shotgun (WGS) entry which is preliminary data.</text>
</comment>
<dbReference type="CDD" id="cd13127">
    <property type="entry name" value="MATE_tuaB_like"/>
    <property type="match status" value="1"/>
</dbReference>